<keyword evidence="10" id="KW-0175">Coiled coil</keyword>
<evidence type="ECO:0000256" key="1">
    <source>
        <dbReference type="ARBA" id="ARBA00008651"/>
    </source>
</evidence>
<evidence type="ECO:0000313" key="14">
    <source>
        <dbReference type="Proteomes" id="UP000001064"/>
    </source>
</evidence>
<accession>F0ZX86</accession>
<dbReference type="GO" id="GO:0005524">
    <property type="term" value="F:ATP binding"/>
    <property type="evidence" value="ECO:0007669"/>
    <property type="project" value="UniProtKB-KW"/>
</dbReference>
<dbReference type="STRING" id="5786.F0ZX86"/>
<feature type="repeat" description="WD" evidence="9">
    <location>
        <begin position="829"/>
        <end position="864"/>
    </location>
</feature>
<name>F0ZX86_DICPU</name>
<keyword evidence="4" id="KW-0808">Transferase</keyword>
<dbReference type="FunCoup" id="F0ZX86">
    <property type="interactions" value="414"/>
</dbReference>
<dbReference type="CDD" id="cd16968">
    <property type="entry name" value="Alpha_kinase_MHCK_like"/>
    <property type="match status" value="1"/>
</dbReference>
<dbReference type="OrthoDB" id="301415at2759"/>
<evidence type="ECO:0000256" key="4">
    <source>
        <dbReference type="ARBA" id="ARBA00022679"/>
    </source>
</evidence>
<dbReference type="Gene3D" id="2.130.10.10">
    <property type="entry name" value="YVTN repeat-like/Quinoprotein amine dehydrogenase"/>
    <property type="match status" value="2"/>
</dbReference>
<organism evidence="13 14">
    <name type="scientific">Dictyostelium purpureum</name>
    <name type="common">Slime mold</name>
    <dbReference type="NCBI Taxonomy" id="5786"/>
    <lineage>
        <taxon>Eukaryota</taxon>
        <taxon>Amoebozoa</taxon>
        <taxon>Evosea</taxon>
        <taxon>Eumycetozoa</taxon>
        <taxon>Dictyostelia</taxon>
        <taxon>Dictyosteliales</taxon>
        <taxon>Dictyosteliaceae</taxon>
        <taxon>Dictyostelium</taxon>
    </lineage>
</organism>
<feature type="region of interest" description="Disordered" evidence="11">
    <location>
        <begin position="56"/>
        <end position="164"/>
    </location>
</feature>
<feature type="repeat" description="WD" evidence="9">
    <location>
        <begin position="704"/>
        <end position="736"/>
    </location>
</feature>
<dbReference type="RefSeq" id="XP_003292030.1">
    <property type="nucleotide sequence ID" value="XM_003291982.1"/>
</dbReference>
<dbReference type="SMART" id="SM00320">
    <property type="entry name" value="WD40"/>
    <property type="match status" value="7"/>
</dbReference>
<dbReference type="PROSITE" id="PS50294">
    <property type="entry name" value="WD_REPEATS_REGION"/>
    <property type="match status" value="4"/>
</dbReference>
<dbReference type="SUPFAM" id="SSF50978">
    <property type="entry name" value="WD40 repeat-like"/>
    <property type="match status" value="1"/>
</dbReference>
<dbReference type="InParanoid" id="F0ZX86"/>
<feature type="repeat" description="WD" evidence="9">
    <location>
        <begin position="572"/>
        <end position="613"/>
    </location>
</feature>
<dbReference type="Gene3D" id="3.30.200.20">
    <property type="entry name" value="Phosphorylase Kinase, domain 1"/>
    <property type="match status" value="1"/>
</dbReference>
<dbReference type="InterPro" id="IPR015943">
    <property type="entry name" value="WD40/YVTN_repeat-like_dom_sf"/>
</dbReference>
<dbReference type="SMART" id="SM00811">
    <property type="entry name" value="Alpha_kinase"/>
    <property type="match status" value="1"/>
</dbReference>
<keyword evidence="5" id="KW-0677">Repeat</keyword>
<feature type="compositionally biased region" description="Low complexity" evidence="11">
    <location>
        <begin position="92"/>
        <end position="156"/>
    </location>
</feature>
<keyword evidence="2" id="KW-0723">Serine/threonine-protein kinase</keyword>
<dbReference type="PRINTS" id="PR00320">
    <property type="entry name" value="GPROTEINBRPT"/>
</dbReference>
<feature type="compositionally biased region" description="Low complexity" evidence="11">
    <location>
        <begin position="56"/>
        <end position="83"/>
    </location>
</feature>
<evidence type="ECO:0000259" key="12">
    <source>
        <dbReference type="PROSITE" id="PS51158"/>
    </source>
</evidence>
<dbReference type="EMBL" id="GL871254">
    <property type="protein sequence ID" value="EGC31431.1"/>
    <property type="molecule type" value="Genomic_DNA"/>
</dbReference>
<dbReference type="PROSITE" id="PS50082">
    <property type="entry name" value="WD_REPEATS_2"/>
    <property type="match status" value="6"/>
</dbReference>
<evidence type="ECO:0000256" key="11">
    <source>
        <dbReference type="SAM" id="MobiDB-lite"/>
    </source>
</evidence>
<feature type="coiled-coil region" evidence="10">
    <location>
        <begin position="6"/>
        <end position="40"/>
    </location>
</feature>
<keyword evidence="7" id="KW-0418">Kinase</keyword>
<dbReference type="PROSITE" id="PS00678">
    <property type="entry name" value="WD_REPEATS_1"/>
    <property type="match status" value="2"/>
</dbReference>
<dbReference type="InterPro" id="IPR004166">
    <property type="entry name" value="a-kinase_dom"/>
</dbReference>
<dbReference type="InterPro" id="IPR001680">
    <property type="entry name" value="WD40_rpt"/>
</dbReference>
<dbReference type="InterPro" id="IPR051852">
    <property type="entry name" value="Alpha-type_PK"/>
</dbReference>
<dbReference type="PROSITE" id="PS51158">
    <property type="entry name" value="ALPHA_KINASE"/>
    <property type="match status" value="1"/>
</dbReference>
<evidence type="ECO:0000256" key="10">
    <source>
        <dbReference type="SAM" id="Coils"/>
    </source>
</evidence>
<dbReference type="VEuPathDB" id="AmoebaDB:DICPUDRAFT_95520"/>
<evidence type="ECO:0000256" key="9">
    <source>
        <dbReference type="PROSITE-ProRule" id="PRU00221"/>
    </source>
</evidence>
<dbReference type="Gene3D" id="3.20.200.10">
    <property type="entry name" value="MHCK/EF2 kinase"/>
    <property type="match status" value="1"/>
</dbReference>
<dbReference type="OMA" id="SAWVIEV"/>
<keyword evidence="6" id="KW-0547">Nucleotide-binding</keyword>
<comment type="similarity">
    <text evidence="1">Belongs to the protein kinase superfamily. Alpha-type protein kinase family. ALPK subfamily.</text>
</comment>
<keyword evidence="3 9" id="KW-0853">WD repeat</keyword>
<dbReference type="Pfam" id="PF02816">
    <property type="entry name" value="Alpha_kinase"/>
    <property type="match status" value="1"/>
</dbReference>
<sequence>MTTIKNEELLNKINQVLERNNELETKVEQLTKIVDQHEFKIQELLLLLRKSNPNTITNSTLNSSPTNTIINNNNSPPISPRNSCEITPPPSLTKSTSTDSFNISNTNNTNNNSSNTSNTSSSNNNNNNSNSNTNSTSPSISSNNSNSNSNSPNISPMASPQLGSRPRVQYMGASRQSSTGNLFKKEDSTDSLLKYSVGKDGETFYVPPITPRASKSPSMDFVLSSSLVNSISNSKSNESLSTVMASSSTIPEGNENEATKSQFYTEPNYISKLPDKYQWAIIWEYSATDDEWTKGLIVVEMETKPFAKGALRNAYKTYIRANPMKLYDHFSSPTHDKYQEGKRMNTTLIPKLLGQVDTLYVAKDSKTNVTPERYFEDVKMQMICREYGERYNSNHPPKKIEFLSAWVIEVQSGTGKNGSNPLYGIELFMKGEFKKQNSNFGSVLSDRNTPQAFSHFTYECSGHDMLVIDIQGVDDFYTDPQVHTKDGKGYGDGNLGARGIERFLSSHKCNPICLQLGIFKDSLTDTRNAHRVIRGTMLLPDVVPDLHEPEYPLLESIPKNPLQSELVSIAEISGHSERVCSLIINKDKTRLYSGSADGTVKVWDITSSELGDIKLLESFRAHRRSIEKMVMSEKYLFTASSDYTIKVWPLHNITECKYKLDEHGGEVNDMCIDEYNNVLVSCSFDKSIKVWCLEGDQIKCVKTLNAHTKSVKSIYLSGKYLFSSSNDQTIKVWDLEMMVCVFSLADAHESWVVLLRMFNNRLLSASKDGQIKEWNLSTFQSTTTLDENNAPITDTLVTRNGYSFVASEDATIKILDLTAEDTMKIIYSVKAHRSGVQTLCTDGQRLFSGGIDNLIKVWHWKDKN</sequence>
<dbReference type="Pfam" id="PF00400">
    <property type="entry name" value="WD40"/>
    <property type="match status" value="4"/>
</dbReference>
<dbReference type="Proteomes" id="UP000001064">
    <property type="component" value="Unassembled WGS sequence"/>
</dbReference>
<feature type="repeat" description="WD" evidence="9">
    <location>
        <begin position="619"/>
        <end position="648"/>
    </location>
</feature>
<dbReference type="PANTHER" id="PTHR45992">
    <property type="entry name" value="EUKARYOTIC ELONGATION FACTOR 2 KINASE-RELATED"/>
    <property type="match status" value="1"/>
</dbReference>
<evidence type="ECO:0000256" key="3">
    <source>
        <dbReference type="ARBA" id="ARBA00022574"/>
    </source>
</evidence>
<dbReference type="InterPro" id="IPR011009">
    <property type="entry name" value="Kinase-like_dom_sf"/>
</dbReference>
<feature type="domain" description="Alpha-type protein kinase" evidence="12">
    <location>
        <begin position="284"/>
        <end position="521"/>
    </location>
</feature>
<keyword evidence="8" id="KW-0067">ATP-binding</keyword>
<dbReference type="GO" id="GO:0031037">
    <property type="term" value="P:myosin II filament disassembly"/>
    <property type="evidence" value="ECO:0000318"/>
    <property type="project" value="GO_Central"/>
</dbReference>
<dbReference type="InterPro" id="IPR036322">
    <property type="entry name" value="WD40_repeat_dom_sf"/>
</dbReference>
<evidence type="ECO:0000256" key="5">
    <source>
        <dbReference type="ARBA" id="ARBA00022737"/>
    </source>
</evidence>
<dbReference type="AlphaFoldDB" id="F0ZX86"/>
<reference evidence="14" key="1">
    <citation type="journal article" date="2011" name="Genome Biol.">
        <title>Comparative genomics of the social amoebae Dictyostelium discoideum and Dictyostelium purpureum.</title>
        <authorList>
            <consortium name="US DOE Joint Genome Institute (JGI-PGF)"/>
            <person name="Sucgang R."/>
            <person name="Kuo A."/>
            <person name="Tian X."/>
            <person name="Salerno W."/>
            <person name="Parikh A."/>
            <person name="Feasley C.L."/>
            <person name="Dalin E."/>
            <person name="Tu H."/>
            <person name="Huang E."/>
            <person name="Barry K."/>
            <person name="Lindquist E."/>
            <person name="Shapiro H."/>
            <person name="Bruce D."/>
            <person name="Schmutz J."/>
            <person name="Salamov A."/>
            <person name="Fey P."/>
            <person name="Gaudet P."/>
            <person name="Anjard C."/>
            <person name="Babu M.M."/>
            <person name="Basu S."/>
            <person name="Bushmanova Y."/>
            <person name="van der Wel H."/>
            <person name="Katoh-Kurasawa M."/>
            <person name="Dinh C."/>
            <person name="Coutinho P.M."/>
            <person name="Saito T."/>
            <person name="Elias M."/>
            <person name="Schaap P."/>
            <person name="Kay R.R."/>
            <person name="Henrissat B."/>
            <person name="Eichinger L."/>
            <person name="Rivero F."/>
            <person name="Putnam N.H."/>
            <person name="West C.M."/>
            <person name="Loomis W.F."/>
            <person name="Chisholm R.L."/>
            <person name="Shaulsky G."/>
            <person name="Strassmann J.E."/>
            <person name="Queller D.C."/>
            <person name="Kuspa A."/>
            <person name="Grigoriev I.V."/>
        </authorList>
    </citation>
    <scope>NUCLEOTIDE SEQUENCE [LARGE SCALE GENOMIC DNA]</scope>
    <source>
        <strain evidence="14">QSDP1</strain>
    </source>
</reference>
<dbReference type="eggNOG" id="KOG0274">
    <property type="taxonomic scope" value="Eukaryota"/>
</dbReference>
<evidence type="ECO:0000256" key="6">
    <source>
        <dbReference type="ARBA" id="ARBA00022741"/>
    </source>
</evidence>
<dbReference type="GO" id="GO:0005826">
    <property type="term" value="C:actomyosin contractile ring"/>
    <property type="evidence" value="ECO:0000318"/>
    <property type="project" value="GO_Central"/>
</dbReference>
<dbReference type="GeneID" id="10505778"/>
<dbReference type="FunFam" id="3.20.200.10:FF:000002">
    <property type="entry name" value="Eukaryotic elongation factor 2 kinase"/>
    <property type="match status" value="1"/>
</dbReference>
<dbReference type="GO" id="GO:0016905">
    <property type="term" value="F:myosin heavy chain kinase activity"/>
    <property type="evidence" value="ECO:0000318"/>
    <property type="project" value="GO_Central"/>
</dbReference>
<dbReference type="InterPro" id="IPR019775">
    <property type="entry name" value="WD40_repeat_CS"/>
</dbReference>
<evidence type="ECO:0000256" key="8">
    <source>
        <dbReference type="ARBA" id="ARBA00022840"/>
    </source>
</evidence>
<evidence type="ECO:0000313" key="13">
    <source>
        <dbReference type="EMBL" id="EGC31431.1"/>
    </source>
</evidence>
<protein>
    <recommendedName>
        <fullName evidence="12">Alpha-type protein kinase domain-containing protein</fullName>
    </recommendedName>
</protein>
<dbReference type="CDD" id="cd00200">
    <property type="entry name" value="WD40"/>
    <property type="match status" value="1"/>
</dbReference>
<dbReference type="KEGG" id="dpp:DICPUDRAFT_95520"/>
<proteinExistence type="inferred from homology"/>
<gene>
    <name evidence="13" type="ORF">DICPUDRAFT_95520</name>
</gene>
<evidence type="ECO:0000256" key="2">
    <source>
        <dbReference type="ARBA" id="ARBA00022527"/>
    </source>
</evidence>
<dbReference type="PANTHER" id="PTHR45992:SF2">
    <property type="entry name" value="EUKARYOTIC ELONGATION FACTOR 2 KINASE"/>
    <property type="match status" value="1"/>
</dbReference>
<evidence type="ECO:0000256" key="7">
    <source>
        <dbReference type="ARBA" id="ARBA00022777"/>
    </source>
</evidence>
<feature type="repeat" description="WD" evidence="9">
    <location>
        <begin position="660"/>
        <end position="691"/>
    </location>
</feature>
<keyword evidence="14" id="KW-1185">Reference proteome</keyword>
<feature type="repeat" description="WD" evidence="9">
    <location>
        <begin position="745"/>
        <end position="784"/>
    </location>
</feature>
<dbReference type="SUPFAM" id="SSF56112">
    <property type="entry name" value="Protein kinase-like (PK-like)"/>
    <property type="match status" value="1"/>
</dbReference>
<dbReference type="InterPro" id="IPR020472">
    <property type="entry name" value="WD40_PAC1"/>
</dbReference>